<feature type="transmembrane region" description="Helical" evidence="1">
    <location>
        <begin position="62"/>
        <end position="85"/>
    </location>
</feature>
<comment type="caution">
    <text evidence="2">The sequence shown here is derived from an EMBL/GenBank/DDBJ whole genome shotgun (WGS) entry which is preliminary data.</text>
</comment>
<dbReference type="AlphaFoldDB" id="A0A822Z3P8"/>
<name>A0A822Z3P8_NELNU</name>
<evidence type="ECO:0000313" key="3">
    <source>
        <dbReference type="Proteomes" id="UP000607653"/>
    </source>
</evidence>
<feature type="transmembrane region" description="Helical" evidence="1">
    <location>
        <begin position="25"/>
        <end position="50"/>
    </location>
</feature>
<reference evidence="2 3" key="1">
    <citation type="journal article" date="2020" name="Mol. Biol. Evol.">
        <title>Distinct Expression and Methylation Patterns for Genes with Different Fates following a Single Whole-Genome Duplication in Flowering Plants.</title>
        <authorList>
            <person name="Shi T."/>
            <person name="Rahmani R.S."/>
            <person name="Gugger P.F."/>
            <person name="Wang M."/>
            <person name="Li H."/>
            <person name="Zhang Y."/>
            <person name="Li Z."/>
            <person name="Wang Q."/>
            <person name="Van de Peer Y."/>
            <person name="Marchal K."/>
            <person name="Chen J."/>
        </authorList>
    </citation>
    <scope>NUCLEOTIDE SEQUENCE [LARGE SCALE GENOMIC DNA]</scope>
    <source>
        <tissue evidence="2">Leaf</tissue>
    </source>
</reference>
<evidence type="ECO:0000256" key="1">
    <source>
        <dbReference type="SAM" id="Phobius"/>
    </source>
</evidence>
<keyword evidence="3" id="KW-1185">Reference proteome</keyword>
<evidence type="ECO:0000313" key="2">
    <source>
        <dbReference type="EMBL" id="DAD41004.1"/>
    </source>
</evidence>
<keyword evidence="1" id="KW-0812">Transmembrane</keyword>
<gene>
    <name evidence="2" type="ORF">HUJ06_015327</name>
</gene>
<organism evidence="2 3">
    <name type="scientific">Nelumbo nucifera</name>
    <name type="common">Sacred lotus</name>
    <dbReference type="NCBI Taxonomy" id="4432"/>
    <lineage>
        <taxon>Eukaryota</taxon>
        <taxon>Viridiplantae</taxon>
        <taxon>Streptophyta</taxon>
        <taxon>Embryophyta</taxon>
        <taxon>Tracheophyta</taxon>
        <taxon>Spermatophyta</taxon>
        <taxon>Magnoliopsida</taxon>
        <taxon>Proteales</taxon>
        <taxon>Nelumbonaceae</taxon>
        <taxon>Nelumbo</taxon>
    </lineage>
</organism>
<dbReference type="EMBL" id="DUZY01000005">
    <property type="protein sequence ID" value="DAD41004.1"/>
    <property type="molecule type" value="Genomic_DNA"/>
</dbReference>
<sequence>MCLLVVFSFIKLRVGLVGTAITLDFSWWVTALGLLTYTICGGGCPLSWTGFSTQAFSGLWQFLRLSLALGVMLWYYCPAFLCFLFH</sequence>
<dbReference type="Proteomes" id="UP000607653">
    <property type="component" value="Unassembled WGS sequence"/>
</dbReference>
<protein>
    <submittedName>
        <fullName evidence="2">Uncharacterized protein</fullName>
    </submittedName>
</protein>
<dbReference type="PANTHER" id="PTHR11206">
    <property type="entry name" value="MULTIDRUG RESISTANCE PROTEIN"/>
    <property type="match status" value="1"/>
</dbReference>
<proteinExistence type="predicted"/>
<keyword evidence="1" id="KW-1133">Transmembrane helix</keyword>
<keyword evidence="1" id="KW-0472">Membrane</keyword>
<accession>A0A822Z3P8</accession>